<dbReference type="SUPFAM" id="SSF51338">
    <property type="entry name" value="Composite domain of metallo-dependent hydrolases"/>
    <property type="match status" value="1"/>
</dbReference>
<evidence type="ECO:0000313" key="8">
    <source>
        <dbReference type="EMBL" id="KAB1631257.1"/>
    </source>
</evidence>
<evidence type="ECO:0000256" key="2">
    <source>
        <dbReference type="ARBA" id="ARBA00002368"/>
    </source>
</evidence>
<feature type="domain" description="Dihydroorotase catalytic" evidence="7">
    <location>
        <begin position="55"/>
        <end position="239"/>
    </location>
</feature>
<dbReference type="InterPro" id="IPR004722">
    <property type="entry name" value="DHOase"/>
</dbReference>
<evidence type="ECO:0000256" key="3">
    <source>
        <dbReference type="ARBA" id="ARBA00010286"/>
    </source>
</evidence>
<evidence type="ECO:0000259" key="7">
    <source>
        <dbReference type="Pfam" id="PF12890"/>
    </source>
</evidence>
<dbReference type="SUPFAM" id="SSF51556">
    <property type="entry name" value="Metallo-dependent hydrolases"/>
    <property type="match status" value="1"/>
</dbReference>
<dbReference type="PANTHER" id="PTHR43668:SF2">
    <property type="entry name" value="ALLANTOINASE"/>
    <property type="match status" value="1"/>
</dbReference>
<dbReference type="InterPro" id="IPR024403">
    <property type="entry name" value="DHOase_cat"/>
</dbReference>
<keyword evidence="4" id="KW-0479">Metal-binding</keyword>
<sequence length="433" mass="44927">MNGAVLVTGVRPYGEAPCDLLIDGSVIAGVFDVALRPLVLSRVQPARVVEGDGLIVLPAFVDLHTHLREPGGSDQETIATGLAAAAAGGFADVFAMANTDPVTDTPERVAWIRDQAAAVSRVRTHPVGAVTVGLGGAQLAPIAELADAGVTLFSDDGRCVDDAGLMAAALSEAAEHGAAIAQHAQAHALAGAGQINAGFASERTGFAPWPVAGEAAVVARDAVLAAETEGHLHVCHVSTARTLEVVRQAKALGWPVTVEATPHHLMLSDDLAALGAPLFKVNPPLRSRADVAALRRAVVDGTVDSIGTDHAPHTVAAKQCGWPLAAFGMTGLETALPVVASVLERDGEVDWRLLNRVMHDQPARIGGLPEVADQQVRAGDEATLVFVDDRAELTVNAARQRTKALNTPFQGVTFRFAVVSTLIAGRQVHGDLL</sequence>
<comment type="function">
    <text evidence="2">Catalyzes the reversible cyclization of carbamoyl aspartate to dihydroorotate.</text>
</comment>
<dbReference type="OrthoDB" id="9803027at2"/>
<dbReference type="PROSITE" id="PS00483">
    <property type="entry name" value="DIHYDROOROTASE_2"/>
    <property type="match status" value="1"/>
</dbReference>
<organism evidence="8 9">
    <name type="scientific">Pseudoclavibacter caeni</name>
    <dbReference type="NCBI Taxonomy" id="908846"/>
    <lineage>
        <taxon>Bacteria</taxon>
        <taxon>Bacillati</taxon>
        <taxon>Actinomycetota</taxon>
        <taxon>Actinomycetes</taxon>
        <taxon>Micrococcales</taxon>
        <taxon>Microbacteriaceae</taxon>
        <taxon>Pseudoclavibacter</taxon>
    </lineage>
</organism>
<dbReference type="GO" id="GO:0004038">
    <property type="term" value="F:allantoinase activity"/>
    <property type="evidence" value="ECO:0007669"/>
    <property type="project" value="TreeGrafter"/>
</dbReference>
<dbReference type="Gene3D" id="3.20.20.140">
    <property type="entry name" value="Metal-dependent hydrolases"/>
    <property type="match status" value="1"/>
</dbReference>
<name>A0A7C8BMF6_9MICO</name>
<dbReference type="Pfam" id="PF12890">
    <property type="entry name" value="DHOase"/>
    <property type="match status" value="1"/>
</dbReference>
<dbReference type="CDD" id="cd01317">
    <property type="entry name" value="DHOase_IIa"/>
    <property type="match status" value="1"/>
</dbReference>
<evidence type="ECO:0000313" key="9">
    <source>
        <dbReference type="Proteomes" id="UP000481339"/>
    </source>
</evidence>
<dbReference type="InterPro" id="IPR050138">
    <property type="entry name" value="DHOase/Allantoinase_Hydrolase"/>
</dbReference>
<comment type="similarity">
    <text evidence="3">Belongs to the metallo-dependent hydrolases superfamily. DHOase family. Class I DHOase subfamily.</text>
</comment>
<dbReference type="GO" id="GO:0005737">
    <property type="term" value="C:cytoplasm"/>
    <property type="evidence" value="ECO:0007669"/>
    <property type="project" value="TreeGrafter"/>
</dbReference>
<comment type="caution">
    <text evidence="8">The sequence shown here is derived from an EMBL/GenBank/DDBJ whole genome shotgun (WGS) entry which is preliminary data.</text>
</comment>
<evidence type="ECO:0000256" key="5">
    <source>
        <dbReference type="ARBA" id="ARBA00022801"/>
    </source>
</evidence>
<dbReference type="GO" id="GO:0006221">
    <property type="term" value="P:pyrimidine nucleotide biosynthetic process"/>
    <property type="evidence" value="ECO:0007669"/>
    <property type="project" value="UniProtKB-KW"/>
</dbReference>
<evidence type="ECO:0000256" key="6">
    <source>
        <dbReference type="ARBA" id="ARBA00022975"/>
    </source>
</evidence>
<keyword evidence="6" id="KW-0665">Pyrimidine biosynthesis</keyword>
<dbReference type="GO" id="GO:0006145">
    <property type="term" value="P:purine nucleobase catabolic process"/>
    <property type="evidence" value="ECO:0007669"/>
    <property type="project" value="TreeGrafter"/>
</dbReference>
<dbReference type="EMBL" id="WBKA01000008">
    <property type="protein sequence ID" value="KAB1631257.1"/>
    <property type="molecule type" value="Genomic_DNA"/>
</dbReference>
<dbReference type="NCBIfam" id="TIGR00857">
    <property type="entry name" value="pyrC_multi"/>
    <property type="match status" value="1"/>
</dbReference>
<dbReference type="Gene3D" id="2.30.40.10">
    <property type="entry name" value="Urease, subunit C, domain 1"/>
    <property type="match status" value="1"/>
</dbReference>
<dbReference type="InterPro" id="IPR032466">
    <property type="entry name" value="Metal_Hydrolase"/>
</dbReference>
<comment type="cofactor">
    <cofactor evidence="1">
        <name>Zn(2+)</name>
        <dbReference type="ChEBI" id="CHEBI:29105"/>
    </cofactor>
</comment>
<accession>A0A7C8BMF6</accession>
<keyword evidence="5" id="KW-0378">Hydrolase</keyword>
<evidence type="ECO:0000256" key="1">
    <source>
        <dbReference type="ARBA" id="ARBA00001947"/>
    </source>
</evidence>
<gene>
    <name evidence="8" type="ORF">F8O02_08510</name>
</gene>
<dbReference type="InterPro" id="IPR002195">
    <property type="entry name" value="Dihydroorotase_CS"/>
</dbReference>
<keyword evidence="9" id="KW-1185">Reference proteome</keyword>
<dbReference type="PANTHER" id="PTHR43668">
    <property type="entry name" value="ALLANTOINASE"/>
    <property type="match status" value="1"/>
</dbReference>
<dbReference type="InterPro" id="IPR011059">
    <property type="entry name" value="Metal-dep_hydrolase_composite"/>
</dbReference>
<reference evidence="8 9" key="1">
    <citation type="submission" date="2019-09" db="EMBL/GenBank/DDBJ databases">
        <title>Phylogeny of genus Pseudoclavibacter and closely related genus.</title>
        <authorList>
            <person name="Li Y."/>
        </authorList>
    </citation>
    <scope>NUCLEOTIDE SEQUENCE [LARGE SCALE GENOMIC DNA]</scope>
    <source>
        <strain evidence="8 9">JCM 16921</strain>
    </source>
</reference>
<dbReference type="AlphaFoldDB" id="A0A7C8BMF6"/>
<dbReference type="GO" id="GO:0046872">
    <property type="term" value="F:metal ion binding"/>
    <property type="evidence" value="ECO:0007669"/>
    <property type="project" value="UniProtKB-KW"/>
</dbReference>
<evidence type="ECO:0000256" key="4">
    <source>
        <dbReference type="ARBA" id="ARBA00022723"/>
    </source>
</evidence>
<proteinExistence type="inferred from homology"/>
<dbReference type="GO" id="GO:0004151">
    <property type="term" value="F:dihydroorotase activity"/>
    <property type="evidence" value="ECO:0007669"/>
    <property type="project" value="InterPro"/>
</dbReference>
<protein>
    <submittedName>
        <fullName evidence="8">Dihydroorotase</fullName>
    </submittedName>
</protein>
<dbReference type="Proteomes" id="UP000481339">
    <property type="component" value="Unassembled WGS sequence"/>
</dbReference>